<accession>A0ABP6ZIK5</accession>
<dbReference type="PANTHER" id="PTHR13789">
    <property type="entry name" value="MONOOXYGENASE"/>
    <property type="match status" value="1"/>
</dbReference>
<gene>
    <name evidence="7" type="ORF">GCM10022419_112370</name>
</gene>
<dbReference type="PRINTS" id="PR00420">
    <property type="entry name" value="RNGMNOXGNASE"/>
</dbReference>
<comment type="caution">
    <text evidence="7">The sequence shown here is derived from an EMBL/GenBank/DDBJ whole genome shotgun (WGS) entry which is preliminary data.</text>
</comment>
<dbReference type="InterPro" id="IPR050493">
    <property type="entry name" value="FAD-dep_Monooxygenase_BioMet"/>
</dbReference>
<dbReference type="SUPFAM" id="SSF54373">
    <property type="entry name" value="FAD-linked reductases, C-terminal domain"/>
    <property type="match status" value="1"/>
</dbReference>
<evidence type="ECO:0000256" key="1">
    <source>
        <dbReference type="ARBA" id="ARBA00001974"/>
    </source>
</evidence>
<comment type="cofactor">
    <cofactor evidence="1">
        <name>FAD</name>
        <dbReference type="ChEBI" id="CHEBI:57692"/>
    </cofactor>
</comment>
<evidence type="ECO:0000256" key="3">
    <source>
        <dbReference type="ARBA" id="ARBA00022827"/>
    </source>
</evidence>
<keyword evidence="5 7" id="KW-0503">Monooxygenase</keyword>
<dbReference type="EMBL" id="BAABDQ010000044">
    <property type="protein sequence ID" value="GAA3608934.1"/>
    <property type="molecule type" value="Genomic_DNA"/>
</dbReference>
<dbReference type="Pfam" id="PF01494">
    <property type="entry name" value="FAD_binding_3"/>
    <property type="match status" value="1"/>
</dbReference>
<keyword evidence="3" id="KW-0274">FAD</keyword>
<keyword evidence="2" id="KW-0285">Flavoprotein</keyword>
<evidence type="ECO:0000256" key="2">
    <source>
        <dbReference type="ARBA" id="ARBA00022630"/>
    </source>
</evidence>
<evidence type="ECO:0000256" key="4">
    <source>
        <dbReference type="ARBA" id="ARBA00023002"/>
    </source>
</evidence>
<name>A0ABP6ZIK5_9ACTN</name>
<dbReference type="Proteomes" id="UP001500630">
    <property type="component" value="Unassembled WGS sequence"/>
</dbReference>
<dbReference type="SUPFAM" id="SSF51905">
    <property type="entry name" value="FAD/NAD(P)-binding domain"/>
    <property type="match status" value="1"/>
</dbReference>
<sequence>MPQMSVAIVGAGIAGLTFAAALRRAGVDVHVYEQAPRLFEVGAGVQLAPNATRLLHRLGLGDRLRAVAVAPQAIEMRRWDDGTLLQRTPLGDLCLLRFGAPYYTVHRADLHRSLLSLVPRERVHLAARCDAVTQSADAARLTMGDGTTVVADLVVGADGIHSVAREHLASDRPQYSGQTIYRGLVPAERVPYLLAEPRVQLWYGPDQHCVCYPVSSGRQVSFGATVTAPDWREESWSARGSVRDLAPVYTGWHEDVTRLIDAAETVSRWALHDRESLDRFGSGRVAVIGDAAHPMLPFRAQGANQAIEDAVALARCLLEEGADGLGAALRRYSRIRLSRTSRIQRESRDSVRSFHLADGDAQRRRDTAARTSSGLDRHQWLFGYDAERAVAGRAAAVQNNG</sequence>
<dbReference type="InterPro" id="IPR036188">
    <property type="entry name" value="FAD/NAD-bd_sf"/>
</dbReference>
<keyword evidence="8" id="KW-1185">Reference proteome</keyword>
<keyword evidence="4" id="KW-0560">Oxidoreductase</keyword>
<dbReference type="InterPro" id="IPR002938">
    <property type="entry name" value="FAD-bd"/>
</dbReference>
<evidence type="ECO:0000313" key="7">
    <source>
        <dbReference type="EMBL" id="GAA3608934.1"/>
    </source>
</evidence>
<evidence type="ECO:0000256" key="5">
    <source>
        <dbReference type="ARBA" id="ARBA00023033"/>
    </source>
</evidence>
<evidence type="ECO:0000259" key="6">
    <source>
        <dbReference type="Pfam" id="PF01494"/>
    </source>
</evidence>
<dbReference type="GO" id="GO:0004497">
    <property type="term" value="F:monooxygenase activity"/>
    <property type="evidence" value="ECO:0007669"/>
    <property type="project" value="UniProtKB-KW"/>
</dbReference>
<evidence type="ECO:0000313" key="8">
    <source>
        <dbReference type="Proteomes" id="UP001500630"/>
    </source>
</evidence>
<protein>
    <submittedName>
        <fullName evidence="7">FAD-dependent monooxygenase</fullName>
    </submittedName>
</protein>
<dbReference type="Gene3D" id="3.50.50.60">
    <property type="entry name" value="FAD/NAD(P)-binding domain"/>
    <property type="match status" value="1"/>
</dbReference>
<organism evidence="7 8">
    <name type="scientific">Nonomuraea rosea</name>
    <dbReference type="NCBI Taxonomy" id="638574"/>
    <lineage>
        <taxon>Bacteria</taxon>
        <taxon>Bacillati</taxon>
        <taxon>Actinomycetota</taxon>
        <taxon>Actinomycetes</taxon>
        <taxon>Streptosporangiales</taxon>
        <taxon>Streptosporangiaceae</taxon>
        <taxon>Nonomuraea</taxon>
    </lineage>
</organism>
<feature type="domain" description="FAD-binding" evidence="6">
    <location>
        <begin position="4"/>
        <end position="345"/>
    </location>
</feature>
<reference evidence="8" key="1">
    <citation type="journal article" date="2019" name="Int. J. Syst. Evol. Microbiol.">
        <title>The Global Catalogue of Microorganisms (GCM) 10K type strain sequencing project: providing services to taxonomists for standard genome sequencing and annotation.</title>
        <authorList>
            <consortium name="The Broad Institute Genomics Platform"/>
            <consortium name="The Broad Institute Genome Sequencing Center for Infectious Disease"/>
            <person name="Wu L."/>
            <person name="Ma J."/>
        </authorList>
    </citation>
    <scope>NUCLEOTIDE SEQUENCE [LARGE SCALE GENOMIC DNA]</scope>
    <source>
        <strain evidence="8">JCM 17326</strain>
    </source>
</reference>
<dbReference type="PANTHER" id="PTHR13789:SF318">
    <property type="entry name" value="GERANYLGERANYL DIPHOSPHATE REDUCTASE"/>
    <property type="match status" value="1"/>
</dbReference>
<proteinExistence type="predicted"/>